<accession>A0ABP8PD15</accession>
<keyword evidence="2" id="KW-1133">Transmembrane helix</keyword>
<keyword evidence="2" id="KW-0812">Transmembrane</keyword>
<proteinExistence type="predicted"/>
<gene>
    <name evidence="3" type="ORF">GCM10023191_007790</name>
</gene>
<feature type="compositionally biased region" description="Basic and acidic residues" evidence="1">
    <location>
        <begin position="100"/>
        <end position="112"/>
    </location>
</feature>
<evidence type="ECO:0000256" key="2">
    <source>
        <dbReference type="SAM" id="Phobius"/>
    </source>
</evidence>
<dbReference type="EMBL" id="BAABHF010000009">
    <property type="protein sequence ID" value="GAA4484528.1"/>
    <property type="molecule type" value="Genomic_DNA"/>
</dbReference>
<organism evidence="3 4">
    <name type="scientific">Actinoallomurus oryzae</name>
    <dbReference type="NCBI Taxonomy" id="502180"/>
    <lineage>
        <taxon>Bacteria</taxon>
        <taxon>Bacillati</taxon>
        <taxon>Actinomycetota</taxon>
        <taxon>Actinomycetes</taxon>
        <taxon>Streptosporangiales</taxon>
        <taxon>Thermomonosporaceae</taxon>
        <taxon>Actinoallomurus</taxon>
    </lineage>
</organism>
<feature type="region of interest" description="Disordered" evidence="1">
    <location>
        <begin position="60"/>
        <end position="116"/>
    </location>
</feature>
<name>A0ABP8PD15_9ACTN</name>
<feature type="transmembrane region" description="Helical" evidence="2">
    <location>
        <begin position="36"/>
        <end position="55"/>
    </location>
</feature>
<keyword evidence="4" id="KW-1185">Reference proteome</keyword>
<dbReference type="Proteomes" id="UP001500503">
    <property type="component" value="Unassembled WGS sequence"/>
</dbReference>
<evidence type="ECO:0000256" key="1">
    <source>
        <dbReference type="SAM" id="MobiDB-lite"/>
    </source>
</evidence>
<sequence>MRVSDDTPSEPTPEDGEPTSFAEKTKNWYEKHKPKIRAVGGVTLVVGLAVVAYLAERYDAEDIADSEPVSDPETTDEPRRSSLDPDRDPFLRRLPPGQHASEEARARYKELTGNDLPPGYTLVRRWFFPSDSSEDEDPGEAAA</sequence>
<comment type="caution">
    <text evidence="3">The sequence shown here is derived from an EMBL/GenBank/DDBJ whole genome shotgun (WGS) entry which is preliminary data.</text>
</comment>
<feature type="region of interest" description="Disordered" evidence="1">
    <location>
        <begin position="1"/>
        <end position="26"/>
    </location>
</feature>
<keyword evidence="2" id="KW-0472">Membrane</keyword>
<feature type="compositionally biased region" description="Basic and acidic residues" evidence="1">
    <location>
        <begin position="76"/>
        <end position="91"/>
    </location>
</feature>
<evidence type="ECO:0000313" key="3">
    <source>
        <dbReference type="EMBL" id="GAA4484528.1"/>
    </source>
</evidence>
<reference evidence="4" key="1">
    <citation type="journal article" date="2019" name="Int. J. Syst. Evol. Microbiol.">
        <title>The Global Catalogue of Microorganisms (GCM) 10K type strain sequencing project: providing services to taxonomists for standard genome sequencing and annotation.</title>
        <authorList>
            <consortium name="The Broad Institute Genomics Platform"/>
            <consortium name="The Broad Institute Genome Sequencing Center for Infectious Disease"/>
            <person name="Wu L."/>
            <person name="Ma J."/>
        </authorList>
    </citation>
    <scope>NUCLEOTIDE SEQUENCE [LARGE SCALE GENOMIC DNA]</scope>
    <source>
        <strain evidence="4">JCM 17933</strain>
    </source>
</reference>
<evidence type="ECO:0000313" key="4">
    <source>
        <dbReference type="Proteomes" id="UP001500503"/>
    </source>
</evidence>
<protein>
    <submittedName>
        <fullName evidence="3">Uncharacterized protein</fullName>
    </submittedName>
</protein>
<feature type="compositionally biased region" description="Acidic residues" evidence="1">
    <location>
        <begin position="60"/>
        <end position="75"/>
    </location>
</feature>